<accession>A0A4R9LTQ9</accession>
<gene>
    <name evidence="3" type="ORF">EHS11_09715</name>
</gene>
<dbReference type="InterPro" id="IPR000160">
    <property type="entry name" value="GGDEF_dom"/>
</dbReference>
<dbReference type="InterPro" id="IPR029016">
    <property type="entry name" value="GAF-like_dom_sf"/>
</dbReference>
<organism evidence="3 4">
    <name type="scientific">Leptospira ilyithenensis</name>
    <dbReference type="NCBI Taxonomy" id="2484901"/>
    <lineage>
        <taxon>Bacteria</taxon>
        <taxon>Pseudomonadati</taxon>
        <taxon>Spirochaetota</taxon>
        <taxon>Spirochaetia</taxon>
        <taxon>Leptospirales</taxon>
        <taxon>Leptospiraceae</taxon>
        <taxon>Leptospira</taxon>
    </lineage>
</organism>
<reference evidence="3" key="1">
    <citation type="journal article" date="2019" name="PLoS Negl. Trop. Dis.">
        <title>Revisiting the worldwide diversity of Leptospira species in the environment.</title>
        <authorList>
            <person name="Vincent A.T."/>
            <person name="Schiettekatte O."/>
            <person name="Bourhy P."/>
            <person name="Veyrier F.J."/>
            <person name="Picardeau M."/>
        </authorList>
    </citation>
    <scope>NUCLEOTIDE SEQUENCE [LARGE SCALE GENOMIC DNA]</scope>
    <source>
        <strain evidence="3">201400974</strain>
    </source>
</reference>
<dbReference type="AlphaFoldDB" id="A0A4R9LTQ9"/>
<evidence type="ECO:0000313" key="3">
    <source>
        <dbReference type="EMBL" id="TGN10553.1"/>
    </source>
</evidence>
<dbReference type="SUPFAM" id="SSF55073">
    <property type="entry name" value="Nucleotide cyclase"/>
    <property type="match status" value="1"/>
</dbReference>
<sequence>MGLLDKAEKVQSAEIKPGPASHKASAKPPSLLKKAEDFLKSKETTEWIDDDLSLPASEISDDLPVPDGEEEIDLSDLPDFDQLSDGDDNDFWNDNEEHKEDTSDIGDLFGEEENVSTPDEAEDDSLLEYEPELDVESDEEDLSMDLPEEISEEDLSFDLPEESEPIKTPEPSSEEEEPDFELPPEPEDNSKPELAELPEVNLFDEWENEAQTESSKHLIQPPEEDAASSDKQFLFDDESDFGTAPMAHHLASKKRIENYQAVFEITKEIASSNEFSEYFENLVYSIIGQVGCSSVVIFTSTNPEVSRWDAVEAQGLDIKENWSLFSSDDIYQRILDSETVIYAGDLKRSRLPERELTILNELDAEILVPLRNKEECYGFLSLGKLINGEEYITDDLEFVKIVGDIAGSVFTRVAQFEKLTEELDNAKQIIETNESVLQFAREFASVRKMDDAYDLLIESIKKKLGVKQFSFLVLDSETRSDYVIFGSNFILPERAKDFKLSKDSDIVGMVSNVPGVYKLENFRDDVELKSIFTNDELGVMSEFTILPIINLNWLVGMVVVHSTGKPWTDITRDVAVAMLETSAPVFANLLILSEKEALFRNPFNPLESKILSEIEKAKDLNLSFTVSLFKIQNVPRMINLFGAGKFARYADTLRKTIIDHIGENDFFTRVGQGKFAIVLHGKDKEESEIVIRKIKSSFAKKDDFFDANFKPSYRILTLAYPTDTKDKNQFLEMIEEA</sequence>
<dbReference type="SUPFAM" id="SSF55781">
    <property type="entry name" value="GAF domain-like"/>
    <property type="match status" value="2"/>
</dbReference>
<feature type="domain" description="GGDEF" evidence="2">
    <location>
        <begin position="622"/>
        <end position="737"/>
    </location>
</feature>
<evidence type="ECO:0000313" key="4">
    <source>
        <dbReference type="Proteomes" id="UP000298264"/>
    </source>
</evidence>
<feature type="compositionally biased region" description="Acidic residues" evidence="1">
    <location>
        <begin position="67"/>
        <end position="94"/>
    </location>
</feature>
<feature type="compositionally biased region" description="Acidic residues" evidence="1">
    <location>
        <begin position="109"/>
        <end position="163"/>
    </location>
</feature>
<dbReference type="RefSeq" id="WP_135764184.1">
    <property type="nucleotide sequence ID" value="NZ_RQHV01000043.1"/>
</dbReference>
<feature type="region of interest" description="Disordered" evidence="1">
    <location>
        <begin position="1"/>
        <end position="31"/>
    </location>
</feature>
<dbReference type="PROSITE" id="PS50887">
    <property type="entry name" value="GGDEF"/>
    <property type="match status" value="1"/>
</dbReference>
<feature type="region of interest" description="Disordered" evidence="1">
    <location>
        <begin position="208"/>
        <end position="228"/>
    </location>
</feature>
<dbReference type="Proteomes" id="UP000298264">
    <property type="component" value="Unassembled WGS sequence"/>
</dbReference>
<dbReference type="Gene3D" id="3.30.70.270">
    <property type="match status" value="1"/>
</dbReference>
<evidence type="ECO:0000256" key="1">
    <source>
        <dbReference type="SAM" id="MobiDB-lite"/>
    </source>
</evidence>
<dbReference type="InterPro" id="IPR043128">
    <property type="entry name" value="Rev_trsase/Diguanyl_cyclase"/>
</dbReference>
<comment type="caution">
    <text evidence="3">The sequence shown here is derived from an EMBL/GenBank/DDBJ whole genome shotgun (WGS) entry which is preliminary data.</text>
</comment>
<proteinExistence type="predicted"/>
<feature type="region of interest" description="Disordered" evidence="1">
    <location>
        <begin position="49"/>
        <end position="192"/>
    </location>
</feature>
<dbReference type="OrthoDB" id="344131at2"/>
<feature type="compositionally biased region" description="Acidic residues" evidence="1">
    <location>
        <begin position="172"/>
        <end position="187"/>
    </location>
</feature>
<protein>
    <submittedName>
        <fullName evidence="3">GAF domain-containing protein</fullName>
    </submittedName>
</protein>
<evidence type="ECO:0000259" key="2">
    <source>
        <dbReference type="PROSITE" id="PS50887"/>
    </source>
</evidence>
<dbReference type="InterPro" id="IPR029787">
    <property type="entry name" value="Nucleotide_cyclase"/>
</dbReference>
<keyword evidence="4" id="KW-1185">Reference proteome</keyword>
<dbReference type="EMBL" id="RQHV01000043">
    <property type="protein sequence ID" value="TGN10553.1"/>
    <property type="molecule type" value="Genomic_DNA"/>
</dbReference>
<dbReference type="Gene3D" id="3.30.450.40">
    <property type="match status" value="2"/>
</dbReference>
<name>A0A4R9LTQ9_9LEPT</name>
<feature type="compositionally biased region" description="Basic and acidic residues" evidence="1">
    <location>
        <begin position="1"/>
        <end position="11"/>
    </location>
</feature>